<comment type="pathway">
    <text evidence="1">Cofactor biosynthesis; pyrroloquinoline quinone biosynthesis.</text>
</comment>
<dbReference type="InterPro" id="IPR022479">
    <property type="entry name" value="PqqD_bac"/>
</dbReference>
<dbReference type="GO" id="GO:0048038">
    <property type="term" value="F:quinone binding"/>
    <property type="evidence" value="ECO:0007669"/>
    <property type="project" value="InterPro"/>
</dbReference>
<sequence>MGGAWGTADGPWVGRGSPAHPIGWRLRTGVRLTEDGACDPPVLLHPEGVLLLNERSAAVLRLCDGSRGAGAITAALSAEFAEVAAEQVLAFLAGIAEQGLIEGVCLGERGGG</sequence>
<dbReference type="EMBL" id="VIWT01000005">
    <property type="protein sequence ID" value="TWF73515.1"/>
    <property type="molecule type" value="Genomic_DNA"/>
</dbReference>
<comment type="caution">
    <text evidence="4">The sequence shown here is derived from an EMBL/GenBank/DDBJ whole genome shotgun (WGS) entry which is preliminary data.</text>
</comment>
<protein>
    <submittedName>
        <fullName evidence="4">Coenzyme PQQ biosynthesis protein PqqD</fullName>
    </submittedName>
</protein>
<dbReference type="OrthoDB" id="7995890at2"/>
<dbReference type="UniPathway" id="UPA00539"/>
<comment type="subunit">
    <text evidence="2">Monomer. Interacts with PqqE.</text>
</comment>
<reference evidence="4 5" key="1">
    <citation type="submission" date="2019-06" db="EMBL/GenBank/DDBJ databases">
        <title>Sequencing the genomes of 1000 actinobacteria strains.</title>
        <authorList>
            <person name="Klenk H.-P."/>
        </authorList>
    </citation>
    <scope>NUCLEOTIDE SEQUENCE [LARGE SCALE GENOMIC DNA]</scope>
    <source>
        <strain evidence="4 5">DSM 44826</strain>
    </source>
</reference>
<dbReference type="RefSeq" id="WP_145910488.1">
    <property type="nucleotide sequence ID" value="NZ_BAAAMZ010000001.1"/>
</dbReference>
<dbReference type="AlphaFoldDB" id="A0A561SF64"/>
<dbReference type="InterPro" id="IPR008792">
    <property type="entry name" value="PQQD"/>
</dbReference>
<dbReference type="Proteomes" id="UP000317940">
    <property type="component" value="Unassembled WGS sequence"/>
</dbReference>
<organism evidence="4 5">
    <name type="scientific">Kitasatospora viridis</name>
    <dbReference type="NCBI Taxonomy" id="281105"/>
    <lineage>
        <taxon>Bacteria</taxon>
        <taxon>Bacillati</taxon>
        <taxon>Actinomycetota</taxon>
        <taxon>Actinomycetes</taxon>
        <taxon>Kitasatosporales</taxon>
        <taxon>Streptomycetaceae</taxon>
        <taxon>Kitasatospora</taxon>
    </lineage>
</organism>
<proteinExistence type="predicted"/>
<dbReference type="GO" id="GO:0018189">
    <property type="term" value="P:pyrroloquinoline quinone biosynthetic process"/>
    <property type="evidence" value="ECO:0007669"/>
    <property type="project" value="UniProtKB-UniPathway"/>
</dbReference>
<evidence type="ECO:0000256" key="1">
    <source>
        <dbReference type="ARBA" id="ARBA00004886"/>
    </source>
</evidence>
<keyword evidence="5" id="KW-1185">Reference proteome</keyword>
<dbReference type="Gene3D" id="1.10.10.1150">
    <property type="entry name" value="Coenzyme PQQ synthesis protein D (PqqD)"/>
    <property type="match status" value="1"/>
</dbReference>
<keyword evidence="3" id="KW-0884">PQQ biosynthesis</keyword>
<dbReference type="InterPro" id="IPR041881">
    <property type="entry name" value="PqqD_sf"/>
</dbReference>
<accession>A0A561SF64</accession>
<evidence type="ECO:0000256" key="3">
    <source>
        <dbReference type="ARBA" id="ARBA00022905"/>
    </source>
</evidence>
<evidence type="ECO:0000313" key="4">
    <source>
        <dbReference type="EMBL" id="TWF73515.1"/>
    </source>
</evidence>
<evidence type="ECO:0000313" key="5">
    <source>
        <dbReference type="Proteomes" id="UP000317940"/>
    </source>
</evidence>
<gene>
    <name evidence="4" type="ORF">FHX73_15127</name>
</gene>
<name>A0A561SF64_9ACTN</name>
<dbReference type="Pfam" id="PF05402">
    <property type="entry name" value="PqqD"/>
    <property type="match status" value="1"/>
</dbReference>
<dbReference type="NCBIfam" id="TIGR03859">
    <property type="entry name" value="PQQ_PqqD"/>
    <property type="match status" value="1"/>
</dbReference>
<evidence type="ECO:0000256" key="2">
    <source>
        <dbReference type="ARBA" id="ARBA00011741"/>
    </source>
</evidence>